<gene>
    <name evidence="3 6" type="primary">hfq</name>
    <name evidence="6" type="ORF">H8S57_12755</name>
</gene>
<comment type="subunit">
    <text evidence="3">Homohexamer.</text>
</comment>
<evidence type="ECO:0000259" key="5">
    <source>
        <dbReference type="PROSITE" id="PS52002"/>
    </source>
</evidence>
<reference evidence="6" key="1">
    <citation type="submission" date="2020-08" db="EMBL/GenBank/DDBJ databases">
        <title>Genome public.</title>
        <authorList>
            <person name="Liu C."/>
            <person name="Sun Q."/>
        </authorList>
    </citation>
    <scope>NUCLEOTIDE SEQUENCE</scope>
    <source>
        <strain evidence="6">NSJ-51</strain>
    </source>
</reference>
<dbReference type="Pfam" id="PF17209">
    <property type="entry name" value="Hfq"/>
    <property type="match status" value="1"/>
</dbReference>
<dbReference type="InterPro" id="IPR047575">
    <property type="entry name" value="Sm"/>
</dbReference>
<dbReference type="GO" id="GO:0043487">
    <property type="term" value="P:regulation of RNA stability"/>
    <property type="evidence" value="ECO:0007669"/>
    <property type="project" value="TreeGrafter"/>
</dbReference>
<comment type="function">
    <text evidence="3">RNA chaperone that binds small regulatory RNA (sRNAs) and mRNAs to facilitate mRNA translational regulation in response to envelope stress, environmental stress and changes in metabolite concentrations. Also binds with high specificity to tRNAs.</text>
</comment>
<keyword evidence="7" id="KW-1185">Reference proteome</keyword>
<feature type="domain" description="Sm" evidence="5">
    <location>
        <begin position="9"/>
        <end position="69"/>
    </location>
</feature>
<evidence type="ECO:0000313" key="6">
    <source>
        <dbReference type="EMBL" id="MBC5734586.1"/>
    </source>
</evidence>
<dbReference type="NCBIfam" id="TIGR02383">
    <property type="entry name" value="Hfq"/>
    <property type="match status" value="1"/>
</dbReference>
<dbReference type="InterPro" id="IPR005001">
    <property type="entry name" value="Hfq"/>
</dbReference>
<keyword evidence="1 3" id="KW-0694">RNA-binding</keyword>
<dbReference type="RefSeq" id="WP_186908410.1">
    <property type="nucleotide sequence ID" value="NZ_JACOPP010000020.1"/>
</dbReference>
<dbReference type="PANTHER" id="PTHR34772">
    <property type="entry name" value="RNA-BINDING PROTEIN HFQ"/>
    <property type="match status" value="1"/>
</dbReference>
<dbReference type="GO" id="GO:0003723">
    <property type="term" value="F:RNA binding"/>
    <property type="evidence" value="ECO:0007669"/>
    <property type="project" value="UniProtKB-UniRule"/>
</dbReference>
<dbReference type="AlphaFoldDB" id="A0A8J6M9J4"/>
<accession>A0A8J6M9J4</accession>
<dbReference type="GO" id="GO:0006355">
    <property type="term" value="P:regulation of DNA-templated transcription"/>
    <property type="evidence" value="ECO:0007669"/>
    <property type="project" value="InterPro"/>
</dbReference>
<dbReference type="NCBIfam" id="NF001602">
    <property type="entry name" value="PRK00395.1"/>
    <property type="match status" value="1"/>
</dbReference>
<feature type="region of interest" description="Disordered" evidence="4">
    <location>
        <begin position="68"/>
        <end position="94"/>
    </location>
</feature>
<evidence type="ECO:0000256" key="1">
    <source>
        <dbReference type="ARBA" id="ARBA00022884"/>
    </source>
</evidence>
<dbReference type="EMBL" id="JACOPP010000020">
    <property type="protein sequence ID" value="MBC5734586.1"/>
    <property type="molecule type" value="Genomic_DNA"/>
</dbReference>
<evidence type="ECO:0000256" key="3">
    <source>
        <dbReference type="HAMAP-Rule" id="MF_00436"/>
    </source>
</evidence>
<dbReference type="CDD" id="cd01716">
    <property type="entry name" value="Hfq"/>
    <property type="match status" value="1"/>
</dbReference>
<dbReference type="PANTHER" id="PTHR34772:SF1">
    <property type="entry name" value="RNA-BINDING PROTEIN HFQ"/>
    <property type="match status" value="1"/>
</dbReference>
<dbReference type="PROSITE" id="PS52002">
    <property type="entry name" value="SM"/>
    <property type="match status" value="1"/>
</dbReference>
<dbReference type="InterPro" id="IPR010920">
    <property type="entry name" value="LSM_dom_sf"/>
</dbReference>
<evidence type="ECO:0000313" key="7">
    <source>
        <dbReference type="Proteomes" id="UP000661435"/>
    </source>
</evidence>
<name>A0A8J6M9J4_9FIRM</name>
<proteinExistence type="inferred from homology"/>
<organism evidence="6 7">
    <name type="scientific">Lawsonibacter hominis</name>
    <dbReference type="NCBI Taxonomy" id="2763053"/>
    <lineage>
        <taxon>Bacteria</taxon>
        <taxon>Bacillati</taxon>
        <taxon>Bacillota</taxon>
        <taxon>Clostridia</taxon>
        <taxon>Eubacteriales</taxon>
        <taxon>Oscillospiraceae</taxon>
        <taxon>Lawsonibacter</taxon>
    </lineage>
</organism>
<dbReference type="HAMAP" id="MF_00436">
    <property type="entry name" value="Hfq"/>
    <property type="match status" value="1"/>
</dbReference>
<evidence type="ECO:0000256" key="2">
    <source>
        <dbReference type="ARBA" id="ARBA00023016"/>
    </source>
</evidence>
<comment type="similarity">
    <text evidence="3">Belongs to the Hfq family.</text>
</comment>
<dbReference type="SUPFAM" id="SSF50182">
    <property type="entry name" value="Sm-like ribonucleoproteins"/>
    <property type="match status" value="1"/>
</dbReference>
<dbReference type="GO" id="GO:0005829">
    <property type="term" value="C:cytosol"/>
    <property type="evidence" value="ECO:0007669"/>
    <property type="project" value="TreeGrafter"/>
</dbReference>
<comment type="caution">
    <text evidence="6">The sequence shown here is derived from an EMBL/GenBank/DDBJ whole genome shotgun (WGS) entry which is preliminary data.</text>
</comment>
<sequence>MQKTNNLQDRFLLRARKTRAHVTVFLINGYQLRGVIAGYDAFVVVLMSEGKQQVIYKHAISTITPERAVDLSEDEASPAPQAGRSPAEGAPDGR</sequence>
<keyword evidence="2 3" id="KW-0346">Stress response</keyword>
<dbReference type="Gene3D" id="2.30.30.100">
    <property type="match status" value="1"/>
</dbReference>
<dbReference type="Proteomes" id="UP000661435">
    <property type="component" value="Unassembled WGS sequence"/>
</dbReference>
<dbReference type="GO" id="GO:0045974">
    <property type="term" value="P:regulation of translation, ncRNA-mediated"/>
    <property type="evidence" value="ECO:0007669"/>
    <property type="project" value="TreeGrafter"/>
</dbReference>
<protein>
    <recommendedName>
        <fullName evidence="3">RNA-binding protein Hfq</fullName>
    </recommendedName>
</protein>
<evidence type="ECO:0000256" key="4">
    <source>
        <dbReference type="SAM" id="MobiDB-lite"/>
    </source>
</evidence>